<dbReference type="PANTHER" id="PTHR12151">
    <property type="entry name" value="ELECTRON TRANSPORT PROTIN SCO1/SENC FAMILY MEMBER"/>
    <property type="match status" value="1"/>
</dbReference>
<feature type="binding site" evidence="3">
    <location>
        <position position="170"/>
    </location>
    <ligand>
        <name>Cu cation</name>
        <dbReference type="ChEBI" id="CHEBI:23378"/>
    </ligand>
</feature>
<evidence type="ECO:0000313" key="8">
    <source>
        <dbReference type="Proteomes" id="UP000321172"/>
    </source>
</evidence>
<feature type="binding site" evidence="3">
    <location>
        <position position="77"/>
    </location>
    <ligand>
        <name>Cu cation</name>
        <dbReference type="ChEBI" id="CHEBI:23378"/>
    </ligand>
</feature>
<reference evidence="7 8" key="1">
    <citation type="journal article" date="2013" name="J. Microbiol. Biotechnol.">
        <title>Novosphingobium ginsenosidimutans sp. nov., with the ability to convert ginsenoside.</title>
        <authorList>
            <person name="Kim J.K."/>
            <person name="He D."/>
            <person name="Liu Q.M."/>
            <person name="Park H.Y."/>
            <person name="Jung M.S."/>
            <person name="Yoon M.H."/>
            <person name="Kim S.C."/>
            <person name="Im W.T."/>
        </authorList>
    </citation>
    <scope>NUCLEOTIDE SEQUENCE [LARGE SCALE GENOMIC DNA]</scope>
    <source>
        <strain evidence="7 8">FW-6</strain>
    </source>
</reference>
<feature type="disulfide bond" description="Redox-active" evidence="4">
    <location>
        <begin position="77"/>
        <end position="81"/>
    </location>
</feature>
<keyword evidence="2 3" id="KW-0186">Copper</keyword>
<protein>
    <submittedName>
        <fullName evidence="7">SCO family protein</fullName>
    </submittedName>
</protein>
<evidence type="ECO:0000259" key="6">
    <source>
        <dbReference type="PROSITE" id="PS51352"/>
    </source>
</evidence>
<feature type="binding site" evidence="3">
    <location>
        <position position="81"/>
    </location>
    <ligand>
        <name>Cu cation</name>
        <dbReference type="ChEBI" id="CHEBI:23378"/>
    </ligand>
</feature>
<feature type="chain" id="PRO_5022964702" evidence="5">
    <location>
        <begin position="23"/>
        <end position="205"/>
    </location>
</feature>
<dbReference type="InterPro" id="IPR013766">
    <property type="entry name" value="Thioredoxin_domain"/>
</dbReference>
<dbReference type="GO" id="GO:0046872">
    <property type="term" value="F:metal ion binding"/>
    <property type="evidence" value="ECO:0007669"/>
    <property type="project" value="UniProtKB-KW"/>
</dbReference>
<gene>
    <name evidence="7" type="ORF">FRF71_09465</name>
</gene>
<keyword evidence="4" id="KW-1015">Disulfide bond</keyword>
<dbReference type="PROSITE" id="PS51352">
    <property type="entry name" value="THIOREDOXIN_2"/>
    <property type="match status" value="1"/>
</dbReference>
<evidence type="ECO:0000256" key="5">
    <source>
        <dbReference type="SAM" id="SignalP"/>
    </source>
</evidence>
<name>A0A5B8S465_9SPHN</name>
<dbReference type="InterPro" id="IPR036249">
    <property type="entry name" value="Thioredoxin-like_sf"/>
</dbReference>
<dbReference type="Gene3D" id="3.40.30.10">
    <property type="entry name" value="Glutaredoxin"/>
    <property type="match status" value="1"/>
</dbReference>
<dbReference type="Proteomes" id="UP000321172">
    <property type="component" value="Chromosome"/>
</dbReference>
<sequence length="205" mass="22475">MNRRAMIKPLSFVLFIALSLSACQKPAAAPPAELVGTDIKGAPFGGPFTLTGEDGKRYAWDDFKGKYRMVYFGYAFCPDACPTDVAVMMRGFQKFEKEHADKAAKMQPLFVTIDPKRDTVKVVKEFTDSFHPKLLGLTGTQAEVDTAAKAFRVYATRGKDLGKGNYLMDHSRFAYLMDPDGQPIVILPVDKGPDAVAADLAIAVQ</sequence>
<dbReference type="InterPro" id="IPR003782">
    <property type="entry name" value="SCO1/SenC"/>
</dbReference>
<dbReference type="SUPFAM" id="SSF52833">
    <property type="entry name" value="Thioredoxin-like"/>
    <property type="match status" value="1"/>
</dbReference>
<dbReference type="PANTHER" id="PTHR12151:SF25">
    <property type="entry name" value="LINALOOL DEHYDRATASE_ISOMERASE DOMAIN-CONTAINING PROTEIN"/>
    <property type="match status" value="1"/>
</dbReference>
<evidence type="ECO:0000256" key="2">
    <source>
        <dbReference type="ARBA" id="ARBA00023008"/>
    </source>
</evidence>
<feature type="domain" description="Thioredoxin" evidence="6">
    <location>
        <begin position="23"/>
        <end position="205"/>
    </location>
</feature>
<organism evidence="7 8">
    <name type="scientific">Novosphingobium ginsenosidimutans</name>
    <dbReference type="NCBI Taxonomy" id="1176536"/>
    <lineage>
        <taxon>Bacteria</taxon>
        <taxon>Pseudomonadati</taxon>
        <taxon>Pseudomonadota</taxon>
        <taxon>Alphaproteobacteria</taxon>
        <taxon>Sphingomonadales</taxon>
        <taxon>Sphingomonadaceae</taxon>
        <taxon>Novosphingobium</taxon>
    </lineage>
</organism>
<proteinExistence type="inferred from homology"/>
<evidence type="ECO:0000256" key="4">
    <source>
        <dbReference type="PIRSR" id="PIRSR603782-2"/>
    </source>
</evidence>
<dbReference type="CDD" id="cd02968">
    <property type="entry name" value="SCO"/>
    <property type="match status" value="1"/>
</dbReference>
<evidence type="ECO:0000313" key="7">
    <source>
        <dbReference type="EMBL" id="QEA16346.1"/>
    </source>
</evidence>
<dbReference type="EMBL" id="CP042345">
    <property type="protein sequence ID" value="QEA16346.1"/>
    <property type="molecule type" value="Genomic_DNA"/>
</dbReference>
<keyword evidence="3" id="KW-0479">Metal-binding</keyword>
<accession>A0A5B8S465</accession>
<dbReference type="AlphaFoldDB" id="A0A5B8S465"/>
<evidence type="ECO:0000256" key="1">
    <source>
        <dbReference type="ARBA" id="ARBA00010996"/>
    </source>
</evidence>
<dbReference type="KEGG" id="ngf:FRF71_09465"/>
<dbReference type="Pfam" id="PF02630">
    <property type="entry name" value="SCO1-SenC"/>
    <property type="match status" value="1"/>
</dbReference>
<comment type="similarity">
    <text evidence="1">Belongs to the SCO1/2 family.</text>
</comment>
<feature type="signal peptide" evidence="5">
    <location>
        <begin position="1"/>
        <end position="22"/>
    </location>
</feature>
<keyword evidence="5" id="KW-0732">Signal</keyword>
<keyword evidence="8" id="KW-1185">Reference proteome</keyword>
<dbReference type="OrthoDB" id="9790194at2"/>
<dbReference type="FunFam" id="3.40.30.10:FF:000013">
    <property type="entry name" value="Blast:Protein SCO1 homolog, mitochondrial"/>
    <property type="match status" value="1"/>
</dbReference>
<dbReference type="PROSITE" id="PS51257">
    <property type="entry name" value="PROKAR_LIPOPROTEIN"/>
    <property type="match status" value="1"/>
</dbReference>
<evidence type="ECO:0000256" key="3">
    <source>
        <dbReference type="PIRSR" id="PIRSR603782-1"/>
    </source>
</evidence>